<accession>A0A2K9F2A3</accession>
<evidence type="ECO:0000313" key="3">
    <source>
        <dbReference type="Proteomes" id="UP000233742"/>
    </source>
</evidence>
<feature type="compositionally biased region" description="Polar residues" evidence="1">
    <location>
        <begin position="61"/>
        <end position="75"/>
    </location>
</feature>
<name>A0A2K9F2A3_9RHOB</name>
<evidence type="ECO:0000313" key="2">
    <source>
        <dbReference type="EMBL" id="AUH35674.1"/>
    </source>
</evidence>
<gene>
    <name evidence="2" type="ORF">CUV01_19010</name>
</gene>
<sequence length="81" mass="8871">MYGKDLAKSFRAFRKKGEDHVRGELARFLAAQYRGGSDELRALVDKDAKPAIRESGPPRQRISSAVSEAPTSTSCGAICWT</sequence>
<feature type="region of interest" description="Disordered" evidence="1">
    <location>
        <begin position="51"/>
        <end position="81"/>
    </location>
</feature>
<geneLocation type="plasmid" evidence="3">
    <name>pbm152</name>
</geneLocation>
<organism evidence="2 3">
    <name type="scientific">Paracoccus tegillarcae</name>
    <dbReference type="NCBI Taxonomy" id="1529068"/>
    <lineage>
        <taxon>Bacteria</taxon>
        <taxon>Pseudomonadati</taxon>
        <taxon>Pseudomonadota</taxon>
        <taxon>Alphaproteobacteria</taxon>
        <taxon>Rhodobacterales</taxon>
        <taxon>Paracoccaceae</taxon>
        <taxon>Paracoccus</taxon>
    </lineage>
</organism>
<protein>
    <submittedName>
        <fullName evidence="2">Uncharacterized protein</fullName>
    </submittedName>
</protein>
<proteinExistence type="predicted"/>
<keyword evidence="2" id="KW-0614">Plasmid</keyword>
<reference evidence="2 3" key="1">
    <citation type="submission" date="2017-12" db="EMBL/GenBank/DDBJ databases">
        <authorList>
            <person name="Hurst M.R.H."/>
        </authorList>
    </citation>
    <scope>NUCLEOTIDE SEQUENCE [LARGE SCALE GENOMIC DNA]</scope>
    <source>
        <strain evidence="2 3">BM15</strain>
        <plasmid evidence="3">Plasmid pbm152</plasmid>
    </source>
</reference>
<dbReference type="EMBL" id="CP025410">
    <property type="protein sequence ID" value="AUH35674.1"/>
    <property type="molecule type" value="Genomic_DNA"/>
</dbReference>
<dbReference type="AlphaFoldDB" id="A0A2K9F2A3"/>
<evidence type="ECO:0000256" key="1">
    <source>
        <dbReference type="SAM" id="MobiDB-lite"/>
    </source>
</evidence>
<dbReference type="KEGG" id="paro:CUV01_19010"/>
<dbReference type="Proteomes" id="UP000233742">
    <property type="component" value="Plasmid pBM152"/>
</dbReference>
<keyword evidence="3" id="KW-1185">Reference proteome</keyword>